<dbReference type="AlphaFoldDB" id="A0A0B1S968"/>
<dbReference type="Proteomes" id="UP000053660">
    <property type="component" value="Unassembled WGS sequence"/>
</dbReference>
<dbReference type="SUPFAM" id="SSF57567">
    <property type="entry name" value="Serine protease inhibitors"/>
    <property type="match status" value="2"/>
</dbReference>
<keyword evidence="1" id="KW-0646">Protease inhibitor</keyword>
<accession>A0A0B1S968</accession>
<sequence>MNYPDNVKKLHPLQVSCQQQCLPGELVCQCITGLFRDNYGKCVTRAQCRGQTVPACPVNEDYFACGTRCEPTCRDPNPVSCQHYCVQGELICQCKVGFYRADNGTCVSDCRPGE</sequence>
<evidence type="ECO:0000313" key="6">
    <source>
        <dbReference type="Proteomes" id="UP000053660"/>
    </source>
</evidence>
<dbReference type="PANTHER" id="PTHR23259:SF70">
    <property type="entry name" value="ACCESSORY GLAND PROTEIN ACP62F-RELATED"/>
    <property type="match status" value="1"/>
</dbReference>
<dbReference type="InterPro" id="IPR002919">
    <property type="entry name" value="TIL_dom"/>
</dbReference>
<dbReference type="GO" id="GO:0004867">
    <property type="term" value="F:serine-type endopeptidase inhibitor activity"/>
    <property type="evidence" value="ECO:0007669"/>
    <property type="project" value="UniProtKB-KW"/>
</dbReference>
<dbReference type="EMBL" id="KN600603">
    <property type="protein sequence ID" value="KHJ80451.1"/>
    <property type="molecule type" value="Genomic_DNA"/>
</dbReference>
<feature type="domain" description="TIL" evidence="4">
    <location>
        <begin position="56"/>
        <end position="108"/>
    </location>
</feature>
<evidence type="ECO:0000313" key="5">
    <source>
        <dbReference type="EMBL" id="KHJ80451.1"/>
    </source>
</evidence>
<dbReference type="PANTHER" id="PTHR23259">
    <property type="entry name" value="RIDDLE"/>
    <property type="match status" value="1"/>
</dbReference>
<keyword evidence="3" id="KW-1015">Disulfide bond</keyword>
<dbReference type="OrthoDB" id="5912264at2759"/>
<organism evidence="5 6">
    <name type="scientific">Oesophagostomum dentatum</name>
    <name type="common">Nodular worm</name>
    <dbReference type="NCBI Taxonomy" id="61180"/>
    <lineage>
        <taxon>Eukaryota</taxon>
        <taxon>Metazoa</taxon>
        <taxon>Ecdysozoa</taxon>
        <taxon>Nematoda</taxon>
        <taxon>Chromadorea</taxon>
        <taxon>Rhabditida</taxon>
        <taxon>Rhabditina</taxon>
        <taxon>Rhabditomorpha</taxon>
        <taxon>Strongyloidea</taxon>
        <taxon>Strongylidae</taxon>
        <taxon>Oesophagostomum</taxon>
    </lineage>
</organism>
<dbReference type="CDD" id="cd19941">
    <property type="entry name" value="TIL"/>
    <property type="match status" value="1"/>
</dbReference>
<proteinExistence type="predicted"/>
<name>A0A0B1S968_OESDE</name>
<evidence type="ECO:0000256" key="2">
    <source>
        <dbReference type="ARBA" id="ARBA00022900"/>
    </source>
</evidence>
<keyword evidence="6" id="KW-1185">Reference proteome</keyword>
<evidence type="ECO:0000256" key="1">
    <source>
        <dbReference type="ARBA" id="ARBA00022690"/>
    </source>
</evidence>
<dbReference type="InterPro" id="IPR051368">
    <property type="entry name" value="SerProtInhib-TIL_Domain"/>
</dbReference>
<dbReference type="InterPro" id="IPR036084">
    <property type="entry name" value="Ser_inhib-like_sf"/>
</dbReference>
<gene>
    <name evidence="5" type="ORF">OESDEN_19874</name>
</gene>
<reference evidence="5 6" key="1">
    <citation type="submission" date="2014-03" db="EMBL/GenBank/DDBJ databases">
        <title>Draft genome of the hookworm Oesophagostomum dentatum.</title>
        <authorList>
            <person name="Mitreva M."/>
        </authorList>
    </citation>
    <scope>NUCLEOTIDE SEQUENCE [LARGE SCALE GENOMIC DNA]</scope>
    <source>
        <strain evidence="5 6">OD-Hann</strain>
    </source>
</reference>
<protein>
    <submittedName>
        <fullName evidence="5">Trypsin Inhibitor like cysteine rich domain protein</fullName>
    </submittedName>
</protein>
<dbReference type="Pfam" id="PF01826">
    <property type="entry name" value="TIL"/>
    <property type="match status" value="1"/>
</dbReference>
<dbReference type="Gene3D" id="2.10.25.10">
    <property type="entry name" value="Laminin"/>
    <property type="match status" value="2"/>
</dbReference>
<keyword evidence="2" id="KW-0722">Serine protease inhibitor</keyword>
<evidence type="ECO:0000259" key="4">
    <source>
        <dbReference type="Pfam" id="PF01826"/>
    </source>
</evidence>
<evidence type="ECO:0000256" key="3">
    <source>
        <dbReference type="ARBA" id="ARBA00023157"/>
    </source>
</evidence>